<accession>A0ABS2L163</accession>
<sequence>MSERDEIDAAMARARMFSEMVDPRPDVDPASIAERFPELSDVVVADHQIEGPHGTVLARSYLSPNPSGSGLVWVHGGGFLRGNLDMPESHWVSLELASRGVDVLALDYQKALGEVHHPTLSDEVLAGWLAASSGGFLPTVTPGRLHLGGASAGGNLSAAVAIRLGDSADTSPASLILVYPALHAVLPELTPSAALAAAELPEHERFPPDMIRVINLNYTRSISGLSDPSAFPADGNVTRLPPTLIVNAEADDLRCSGEAFGSKLNSVGIHVVVDFEPGTRHGYLDVPGLTEAVRTIDHIAGWIAQTDNHPRSFR</sequence>
<organism evidence="3 4">
    <name type="scientific">Subtercola frigoramans</name>
    <dbReference type="NCBI Taxonomy" id="120298"/>
    <lineage>
        <taxon>Bacteria</taxon>
        <taxon>Bacillati</taxon>
        <taxon>Actinomycetota</taxon>
        <taxon>Actinomycetes</taxon>
        <taxon>Micrococcales</taxon>
        <taxon>Microbacteriaceae</taxon>
        <taxon>Subtercola</taxon>
    </lineage>
</organism>
<dbReference type="RefSeq" id="WP_205106467.1">
    <property type="nucleotide sequence ID" value="NZ_BAAAHT010000018.1"/>
</dbReference>
<dbReference type="EMBL" id="JAFBBU010000001">
    <property type="protein sequence ID" value="MBM7470764.1"/>
    <property type="molecule type" value="Genomic_DNA"/>
</dbReference>
<proteinExistence type="predicted"/>
<evidence type="ECO:0000313" key="3">
    <source>
        <dbReference type="EMBL" id="MBM7470764.1"/>
    </source>
</evidence>
<keyword evidence="1" id="KW-0378">Hydrolase</keyword>
<name>A0ABS2L163_9MICO</name>
<reference evidence="3 4" key="1">
    <citation type="submission" date="2021-01" db="EMBL/GenBank/DDBJ databases">
        <title>Sequencing the genomes of 1000 actinobacteria strains.</title>
        <authorList>
            <person name="Klenk H.-P."/>
        </authorList>
    </citation>
    <scope>NUCLEOTIDE SEQUENCE [LARGE SCALE GENOMIC DNA]</scope>
    <source>
        <strain evidence="3 4">DSM 13057</strain>
    </source>
</reference>
<dbReference type="PANTHER" id="PTHR48081:SF8">
    <property type="entry name" value="ALPHA_BETA HYDROLASE FOLD-3 DOMAIN-CONTAINING PROTEIN-RELATED"/>
    <property type="match status" value="1"/>
</dbReference>
<keyword evidence="4" id="KW-1185">Reference proteome</keyword>
<dbReference type="Pfam" id="PF07859">
    <property type="entry name" value="Abhydrolase_3"/>
    <property type="match status" value="1"/>
</dbReference>
<evidence type="ECO:0000313" key="4">
    <source>
        <dbReference type="Proteomes" id="UP000776164"/>
    </source>
</evidence>
<dbReference type="SUPFAM" id="SSF53474">
    <property type="entry name" value="alpha/beta-Hydrolases"/>
    <property type="match status" value="1"/>
</dbReference>
<evidence type="ECO:0000259" key="2">
    <source>
        <dbReference type="Pfam" id="PF07859"/>
    </source>
</evidence>
<dbReference type="InterPro" id="IPR013094">
    <property type="entry name" value="AB_hydrolase_3"/>
</dbReference>
<evidence type="ECO:0000256" key="1">
    <source>
        <dbReference type="ARBA" id="ARBA00022801"/>
    </source>
</evidence>
<protein>
    <submittedName>
        <fullName evidence="3">Acetyl esterase/lipase</fullName>
    </submittedName>
</protein>
<dbReference type="InterPro" id="IPR029058">
    <property type="entry name" value="AB_hydrolase_fold"/>
</dbReference>
<gene>
    <name evidence="3" type="ORF">JOE66_000398</name>
</gene>
<dbReference type="InterPro" id="IPR050300">
    <property type="entry name" value="GDXG_lipolytic_enzyme"/>
</dbReference>
<dbReference type="PANTHER" id="PTHR48081">
    <property type="entry name" value="AB HYDROLASE SUPERFAMILY PROTEIN C4A8.06C"/>
    <property type="match status" value="1"/>
</dbReference>
<dbReference type="Proteomes" id="UP000776164">
    <property type="component" value="Unassembled WGS sequence"/>
</dbReference>
<dbReference type="Gene3D" id="3.40.50.1820">
    <property type="entry name" value="alpha/beta hydrolase"/>
    <property type="match status" value="1"/>
</dbReference>
<feature type="domain" description="Alpha/beta hydrolase fold-3" evidence="2">
    <location>
        <begin position="71"/>
        <end position="284"/>
    </location>
</feature>
<comment type="caution">
    <text evidence="3">The sequence shown here is derived from an EMBL/GenBank/DDBJ whole genome shotgun (WGS) entry which is preliminary data.</text>
</comment>